<evidence type="ECO:0000313" key="8">
    <source>
        <dbReference type="Proteomes" id="UP000325607"/>
    </source>
</evidence>
<evidence type="ECO:0000259" key="4">
    <source>
        <dbReference type="Pfam" id="PF00205"/>
    </source>
</evidence>
<dbReference type="CDD" id="cd07035">
    <property type="entry name" value="TPP_PYR_POX_like"/>
    <property type="match status" value="1"/>
</dbReference>
<dbReference type="Proteomes" id="UP000325607">
    <property type="component" value="Unassembled WGS sequence"/>
</dbReference>
<dbReference type="GO" id="GO:0005948">
    <property type="term" value="C:acetolactate synthase complex"/>
    <property type="evidence" value="ECO:0007669"/>
    <property type="project" value="TreeGrafter"/>
</dbReference>
<gene>
    <name evidence="7" type="primary">aruI</name>
    <name evidence="7" type="ORF">PS645_04711</name>
</gene>
<feature type="domain" description="Thiamine pyrophosphate enzyme N-terminal TPP-binding" evidence="6">
    <location>
        <begin position="3"/>
        <end position="120"/>
    </location>
</feature>
<dbReference type="InterPro" id="IPR029061">
    <property type="entry name" value="THDP-binding"/>
</dbReference>
<dbReference type="InterPro" id="IPR012001">
    <property type="entry name" value="Thiamin_PyroP_enz_TPP-bd_dom"/>
</dbReference>
<dbReference type="Gene3D" id="3.40.50.1220">
    <property type="entry name" value="TPP-binding domain"/>
    <property type="match status" value="1"/>
</dbReference>
<dbReference type="EC" id="4.1.1.75" evidence="7"/>
<dbReference type="CDD" id="cd00568">
    <property type="entry name" value="TPP_enzymes"/>
    <property type="match status" value="1"/>
</dbReference>
<dbReference type="NCBIfam" id="NF005712">
    <property type="entry name" value="PRK07524.1"/>
    <property type="match status" value="1"/>
</dbReference>
<name>A0A5E6WIZ5_PSEFL</name>
<dbReference type="InterPro" id="IPR011766">
    <property type="entry name" value="TPP_enzyme_TPP-bd"/>
</dbReference>
<evidence type="ECO:0000256" key="2">
    <source>
        <dbReference type="ARBA" id="ARBA00023052"/>
    </source>
</evidence>
<keyword evidence="2 3" id="KW-0786">Thiamine pyrophosphate</keyword>
<dbReference type="InterPro" id="IPR012000">
    <property type="entry name" value="Thiamin_PyroP_enz_cen_dom"/>
</dbReference>
<dbReference type="GO" id="GO:0050660">
    <property type="term" value="F:flavin adenine dinucleotide binding"/>
    <property type="evidence" value="ECO:0007669"/>
    <property type="project" value="TreeGrafter"/>
</dbReference>
<proteinExistence type="inferred from homology"/>
<dbReference type="AlphaFoldDB" id="A0A5E6WIZ5"/>
<evidence type="ECO:0000259" key="6">
    <source>
        <dbReference type="Pfam" id="PF02776"/>
    </source>
</evidence>
<dbReference type="SUPFAM" id="SSF52467">
    <property type="entry name" value="DHS-like NAD/FAD-binding domain"/>
    <property type="match status" value="1"/>
</dbReference>
<evidence type="ECO:0000259" key="5">
    <source>
        <dbReference type="Pfam" id="PF02775"/>
    </source>
</evidence>
<evidence type="ECO:0000313" key="7">
    <source>
        <dbReference type="EMBL" id="VVN28645.1"/>
    </source>
</evidence>
<reference evidence="7 8" key="1">
    <citation type="submission" date="2019-09" db="EMBL/GenBank/DDBJ databases">
        <authorList>
            <person name="Chandra G."/>
            <person name="Truman W A."/>
        </authorList>
    </citation>
    <scope>NUCLEOTIDE SEQUENCE [LARGE SCALE GENOMIC DNA]</scope>
    <source>
        <strain evidence="7">PS645</strain>
    </source>
</reference>
<dbReference type="OrthoDB" id="9785953at2"/>
<dbReference type="Gene3D" id="3.40.50.970">
    <property type="match status" value="2"/>
</dbReference>
<feature type="domain" description="Thiamine pyrophosphate enzyme TPP-binding" evidence="5">
    <location>
        <begin position="393"/>
        <end position="534"/>
    </location>
</feature>
<dbReference type="GO" id="GO:0003984">
    <property type="term" value="F:acetolactate synthase activity"/>
    <property type="evidence" value="ECO:0007669"/>
    <property type="project" value="TreeGrafter"/>
</dbReference>
<protein>
    <submittedName>
        <fullName evidence="7">Putative 2-ketoarginine decarboxylase AruI</fullName>
        <ecNumber evidence="7">4.1.1.75</ecNumber>
    </submittedName>
</protein>
<dbReference type="PANTHER" id="PTHR18968">
    <property type="entry name" value="THIAMINE PYROPHOSPHATE ENZYMES"/>
    <property type="match status" value="1"/>
</dbReference>
<keyword evidence="7" id="KW-0456">Lyase</keyword>
<dbReference type="SUPFAM" id="SSF52518">
    <property type="entry name" value="Thiamin diphosphate-binding fold (THDP-binding)"/>
    <property type="match status" value="2"/>
</dbReference>
<dbReference type="Pfam" id="PF00205">
    <property type="entry name" value="TPP_enzyme_M"/>
    <property type="match status" value="1"/>
</dbReference>
<comment type="similarity">
    <text evidence="1 3">Belongs to the TPP enzyme family.</text>
</comment>
<dbReference type="GO" id="GO:0030976">
    <property type="term" value="F:thiamine pyrophosphate binding"/>
    <property type="evidence" value="ECO:0007669"/>
    <property type="project" value="InterPro"/>
</dbReference>
<organism evidence="7 8">
    <name type="scientific">Pseudomonas fluorescens</name>
    <dbReference type="NCBI Taxonomy" id="294"/>
    <lineage>
        <taxon>Bacteria</taxon>
        <taxon>Pseudomonadati</taxon>
        <taxon>Pseudomonadota</taxon>
        <taxon>Gammaproteobacteria</taxon>
        <taxon>Pseudomonadales</taxon>
        <taxon>Pseudomonadaceae</taxon>
        <taxon>Pseudomonas</taxon>
    </lineage>
</organism>
<dbReference type="InterPro" id="IPR029035">
    <property type="entry name" value="DHS-like_NAD/FAD-binding_dom"/>
</dbReference>
<dbReference type="InterPro" id="IPR045229">
    <property type="entry name" value="TPP_enz"/>
</dbReference>
<dbReference type="FunFam" id="3.40.50.970:FF:000007">
    <property type="entry name" value="Acetolactate synthase"/>
    <property type="match status" value="1"/>
</dbReference>
<evidence type="ECO:0000256" key="3">
    <source>
        <dbReference type="RuleBase" id="RU362132"/>
    </source>
</evidence>
<dbReference type="EMBL" id="CABVGX010000053">
    <property type="protein sequence ID" value="VVN28645.1"/>
    <property type="molecule type" value="Genomic_DNA"/>
</dbReference>
<dbReference type="Pfam" id="PF02775">
    <property type="entry name" value="TPP_enzyme_C"/>
    <property type="match status" value="1"/>
</dbReference>
<feature type="domain" description="Thiamine pyrophosphate enzyme central" evidence="4">
    <location>
        <begin position="193"/>
        <end position="324"/>
    </location>
</feature>
<accession>A0A5E6WIZ5</accession>
<evidence type="ECO:0000256" key="1">
    <source>
        <dbReference type="ARBA" id="ARBA00007812"/>
    </source>
</evidence>
<dbReference type="GO" id="GO:0009099">
    <property type="term" value="P:L-valine biosynthetic process"/>
    <property type="evidence" value="ECO:0007669"/>
    <property type="project" value="TreeGrafter"/>
</dbReference>
<dbReference type="GO" id="GO:0000287">
    <property type="term" value="F:magnesium ion binding"/>
    <property type="evidence" value="ECO:0007669"/>
    <property type="project" value="InterPro"/>
</dbReference>
<dbReference type="GO" id="GO:0047435">
    <property type="term" value="F:5-guanidino-2-oxopentanoate decarboxylase activity"/>
    <property type="evidence" value="ECO:0007669"/>
    <property type="project" value="UniProtKB-EC"/>
</dbReference>
<sequence>MATCGEVLVRLLEDYGVEQVFGIPGVHTVELYRGLAGSGINHVTPRHEQGAGFMADGYARTSGKPGVCFIITGPGMTNITTAMGQAYADSIPMLVISSVQTRGQLGGGRGKLHELPNQSALVAGVSAFSHTLMSAAELPGVLARAFALFQAGRPRPVHIEIPLDVLVEDADQLLASRPVNIDRAGASPSAIGRMSKLLATAKRPLILAGGGAIEAAAELTELAELLDAPMALTINAKGMLESNHPLLIGSTQSLVATRALVAEADVVLAIGTELAETDYDVTFAGGFEIPGALLRVDIDPDQTVRNYPPQVALVADSRNAAQALLSALLQTSLAERRSDWGQARAARLRNELAATWDAPTLAQTRFLETVLQELPDAVFVGDSTQPVYTGNLTFNPQRPRRWFNSSTGYGTLGYALPAAIGAWLGGSCDNGVCPPVVCLIGDGGLQFTLPELASAVEARTPVIVLLWNNQGYEEIKKYMVNRAIEPVGVDIYTPDFIGVAKALGCAAEAVDGVEQLRHALRSAADRQGPTLIEIDQAQWMKAVAK</sequence>
<dbReference type="RefSeq" id="WP_150582565.1">
    <property type="nucleotide sequence ID" value="NZ_CABVGX010000053.1"/>
</dbReference>
<dbReference type="Pfam" id="PF02776">
    <property type="entry name" value="TPP_enzyme_N"/>
    <property type="match status" value="1"/>
</dbReference>
<dbReference type="GO" id="GO:0009097">
    <property type="term" value="P:isoleucine biosynthetic process"/>
    <property type="evidence" value="ECO:0007669"/>
    <property type="project" value="TreeGrafter"/>
</dbReference>
<dbReference type="PANTHER" id="PTHR18968:SF13">
    <property type="entry name" value="ACETOLACTATE SYNTHASE CATALYTIC SUBUNIT, MITOCHONDRIAL"/>
    <property type="match status" value="1"/>
</dbReference>